<dbReference type="NCBIfam" id="NF005127">
    <property type="entry name" value="PRK06565.1"/>
    <property type="match status" value="1"/>
</dbReference>
<accession>A0ABR4H057</accession>
<evidence type="ECO:0000313" key="3">
    <source>
        <dbReference type="EMBL" id="KAL2808604.1"/>
    </source>
</evidence>
<gene>
    <name evidence="3" type="ORF">BJX63DRAFT_25913</name>
</gene>
<dbReference type="InterPro" id="IPR036928">
    <property type="entry name" value="AS_sf"/>
</dbReference>
<dbReference type="Gene3D" id="3.90.1300.10">
    <property type="entry name" value="Amidase signature (AS) domain"/>
    <property type="match status" value="1"/>
</dbReference>
<feature type="signal peptide" evidence="1">
    <location>
        <begin position="1"/>
        <end position="21"/>
    </location>
</feature>
<evidence type="ECO:0000313" key="4">
    <source>
        <dbReference type="Proteomes" id="UP001610334"/>
    </source>
</evidence>
<organism evidence="3 4">
    <name type="scientific">Aspergillus granulosus</name>
    <dbReference type="NCBI Taxonomy" id="176169"/>
    <lineage>
        <taxon>Eukaryota</taxon>
        <taxon>Fungi</taxon>
        <taxon>Dikarya</taxon>
        <taxon>Ascomycota</taxon>
        <taxon>Pezizomycotina</taxon>
        <taxon>Eurotiomycetes</taxon>
        <taxon>Eurotiomycetidae</taxon>
        <taxon>Eurotiales</taxon>
        <taxon>Aspergillaceae</taxon>
        <taxon>Aspergillus</taxon>
        <taxon>Aspergillus subgen. Nidulantes</taxon>
    </lineage>
</organism>
<evidence type="ECO:0000256" key="1">
    <source>
        <dbReference type="SAM" id="SignalP"/>
    </source>
</evidence>
<comment type="caution">
    <text evidence="3">The sequence shown here is derived from an EMBL/GenBank/DDBJ whole genome shotgun (WGS) entry which is preliminary data.</text>
</comment>
<keyword evidence="4" id="KW-1185">Reference proteome</keyword>
<keyword evidence="1" id="KW-0732">Signal</keyword>
<sequence length="703" mass="75453">MGPSLYLTICLFVSLIQAIAALSIVEANAGQLQKALSDGRINAVQLVAKHLHRVAQYDRRGPRLNGIPVLNELIFEHAQASDEFRAQNGTARSGLEGLPVTIKDSYMMAGLTVAAGSPAFENLTARHDAFTVQRLRNGGALVIGKTNMPPMANGGMQRGLYGQAESPYNKDFLAAAYASGSSNGAGTSTATSMVVFAMAEETVSSGRSPASNNGLVAYTPSRGILSIRGNWPLFPVADVVVPYARTVVDMLSILDVIVADDPDTTSDFWRGQPFVSLPAASSVRPPGSYHTLAKLDALSGKRIGVPKMYIGKDDPAAQPIWVSPQVRQLWDRARETLESLGAVIEEVGFPLVTNFEGPGQPGWETDYPIPGRVDDPELSGPFAVNSYAWDDFLRMVNDTTVSGLTYLSEVDPTLIFPQLPNTLPDRYGNEFGNRTAANTAMVEGVNGRNGSVYDLAGLGSYLKALEARRQRDLEAWMDENHLDALVWPSIGDVGRSDAETNDTSAVHAWRNGVFFSHGNYAIRQFGVPTVNVAMGMTTNSRMPVDLTFASKAYDDNALLSYGYAFEAAHERRSAPPLTPGLPTDTIPNTNSCAQRSLVGTKPPQLTAQGARLCGEGIIEISGSVDTTVSGELESIEVFVDGVEIRPVAVQDGAWSVVTRAVPYDDPIGDVPVRFVNKPDQSLAMVVVIATARNGRSDGKLLFV</sequence>
<evidence type="ECO:0000259" key="2">
    <source>
        <dbReference type="Pfam" id="PF01425"/>
    </source>
</evidence>
<dbReference type="SUPFAM" id="SSF75304">
    <property type="entry name" value="Amidase signature (AS) enzymes"/>
    <property type="match status" value="1"/>
</dbReference>
<dbReference type="EMBL" id="JBFXLT010000108">
    <property type="protein sequence ID" value="KAL2808604.1"/>
    <property type="molecule type" value="Genomic_DNA"/>
</dbReference>
<feature type="domain" description="Amidase" evidence="2">
    <location>
        <begin position="49"/>
        <end position="354"/>
    </location>
</feature>
<dbReference type="InterPro" id="IPR023631">
    <property type="entry name" value="Amidase_dom"/>
</dbReference>
<feature type="chain" id="PRO_5045241809" evidence="1">
    <location>
        <begin position="22"/>
        <end position="703"/>
    </location>
</feature>
<protein>
    <submittedName>
        <fullName evidence="3">Amidase signature domain-containing protein</fullName>
    </submittedName>
</protein>
<dbReference type="PANTHER" id="PTHR42678:SF11">
    <property type="entry name" value="AMIDASE FAMILY PROTEIN"/>
    <property type="match status" value="1"/>
</dbReference>
<dbReference type="Pfam" id="PF01425">
    <property type="entry name" value="Amidase"/>
    <property type="match status" value="1"/>
</dbReference>
<proteinExistence type="predicted"/>
<dbReference type="PANTHER" id="PTHR42678">
    <property type="entry name" value="AMIDASE"/>
    <property type="match status" value="1"/>
</dbReference>
<dbReference type="Proteomes" id="UP001610334">
    <property type="component" value="Unassembled WGS sequence"/>
</dbReference>
<reference evidence="3 4" key="1">
    <citation type="submission" date="2024-07" db="EMBL/GenBank/DDBJ databases">
        <title>Section-level genome sequencing and comparative genomics of Aspergillus sections Usti and Cavernicolus.</title>
        <authorList>
            <consortium name="Lawrence Berkeley National Laboratory"/>
            <person name="Nybo J.L."/>
            <person name="Vesth T.C."/>
            <person name="Theobald S."/>
            <person name="Frisvad J.C."/>
            <person name="Larsen T.O."/>
            <person name="Kjaerboelling I."/>
            <person name="Rothschild-Mancinelli K."/>
            <person name="Lyhne E.K."/>
            <person name="Kogle M.E."/>
            <person name="Barry K."/>
            <person name="Clum A."/>
            <person name="Na H."/>
            <person name="Ledsgaard L."/>
            <person name="Lin J."/>
            <person name="Lipzen A."/>
            <person name="Kuo A."/>
            <person name="Riley R."/>
            <person name="Mondo S."/>
            <person name="Labutti K."/>
            <person name="Haridas S."/>
            <person name="Pangalinan J."/>
            <person name="Salamov A.A."/>
            <person name="Simmons B.A."/>
            <person name="Magnuson J.K."/>
            <person name="Chen J."/>
            <person name="Drula E."/>
            <person name="Henrissat B."/>
            <person name="Wiebenga A."/>
            <person name="Lubbers R.J."/>
            <person name="Gomes A.C."/>
            <person name="Makela M.R."/>
            <person name="Stajich J."/>
            <person name="Grigoriev I.V."/>
            <person name="Mortensen U.H."/>
            <person name="De Vries R.P."/>
            <person name="Baker S.E."/>
            <person name="Andersen M.R."/>
        </authorList>
    </citation>
    <scope>NUCLEOTIDE SEQUENCE [LARGE SCALE GENOMIC DNA]</scope>
    <source>
        <strain evidence="3 4">CBS 588.65</strain>
    </source>
</reference>
<name>A0ABR4H057_9EURO</name>